<dbReference type="Ensembl" id="ENSLAFT00000001280.3">
    <property type="protein sequence ID" value="ENSLAFP00000017970.1"/>
    <property type="gene ID" value="ENSLAFG00000001280.3"/>
</dbReference>
<feature type="transmembrane region" description="Helical" evidence="11">
    <location>
        <begin position="281"/>
        <end position="301"/>
    </location>
</feature>
<dbReference type="GeneTree" id="ENSGT00940000162532"/>
<dbReference type="InParanoid" id="G3TQW2"/>
<evidence type="ECO:0000313" key="14">
    <source>
        <dbReference type="Proteomes" id="UP000007646"/>
    </source>
</evidence>
<evidence type="ECO:0000256" key="10">
    <source>
        <dbReference type="RuleBase" id="RU000688"/>
    </source>
</evidence>
<feature type="transmembrane region" description="Helical" evidence="11">
    <location>
        <begin position="69"/>
        <end position="88"/>
    </location>
</feature>
<dbReference type="eggNOG" id="ENOG502T9M5">
    <property type="taxonomic scope" value="Eukaryota"/>
</dbReference>
<evidence type="ECO:0000256" key="11">
    <source>
        <dbReference type="RuleBase" id="RU363047"/>
    </source>
</evidence>
<protein>
    <recommendedName>
        <fullName evidence="11">Olfactory receptor</fullName>
    </recommendedName>
</protein>
<feature type="transmembrane region" description="Helical" evidence="11">
    <location>
        <begin position="247"/>
        <end position="269"/>
    </location>
</feature>
<comment type="similarity">
    <text evidence="10">Belongs to the G-protein coupled receptor 1 family.</text>
</comment>
<comment type="subcellular location">
    <subcellularLocation>
        <location evidence="11">Cell membrane</location>
        <topology evidence="11">Multi-pass membrane protein</topology>
    </subcellularLocation>
    <subcellularLocation>
        <location evidence="1">Membrane</location>
        <topology evidence="1">Multi-pass membrane protein</topology>
    </subcellularLocation>
</comment>
<evidence type="ECO:0000256" key="7">
    <source>
        <dbReference type="ARBA" id="ARBA00023136"/>
    </source>
</evidence>
<dbReference type="CDD" id="cd15234">
    <property type="entry name" value="7tmA_OR7-like"/>
    <property type="match status" value="1"/>
</dbReference>
<evidence type="ECO:0000256" key="4">
    <source>
        <dbReference type="ARBA" id="ARBA00022725"/>
    </source>
</evidence>
<feature type="transmembrane region" description="Helical" evidence="11">
    <location>
        <begin position="150"/>
        <end position="168"/>
    </location>
</feature>
<evidence type="ECO:0000313" key="13">
    <source>
        <dbReference type="Ensembl" id="ENSLAFP00000017970.1"/>
    </source>
</evidence>
<dbReference type="InterPro" id="IPR017452">
    <property type="entry name" value="GPCR_Rhodpsn_7TM"/>
</dbReference>
<keyword evidence="11" id="KW-1003">Cell membrane</keyword>
<reference evidence="13 14" key="1">
    <citation type="submission" date="2009-06" db="EMBL/GenBank/DDBJ databases">
        <title>The Genome Sequence of Loxodonta africana (African elephant).</title>
        <authorList>
            <person name="Di Palma F."/>
            <person name="Heiman D."/>
            <person name="Young S."/>
            <person name="Johnson J."/>
            <person name="Lander E.S."/>
            <person name="Lindblad-Toh K."/>
        </authorList>
    </citation>
    <scope>NUCLEOTIDE SEQUENCE [LARGE SCALE GENOMIC DNA]</scope>
    <source>
        <strain evidence="13 14">Isolate ISIS603380</strain>
    </source>
</reference>
<dbReference type="PRINTS" id="PR00237">
    <property type="entry name" value="GPCRRHODOPSN"/>
</dbReference>
<reference evidence="13" key="3">
    <citation type="submission" date="2025-09" db="UniProtKB">
        <authorList>
            <consortium name="Ensembl"/>
        </authorList>
    </citation>
    <scope>IDENTIFICATION</scope>
    <source>
        <strain evidence="13">Isolate ISIS603380</strain>
    </source>
</reference>
<evidence type="ECO:0000256" key="5">
    <source>
        <dbReference type="ARBA" id="ARBA00022989"/>
    </source>
</evidence>
<evidence type="ECO:0000259" key="12">
    <source>
        <dbReference type="PROSITE" id="PS50262"/>
    </source>
</evidence>
<dbReference type="PROSITE" id="PS50262">
    <property type="entry name" value="G_PROTEIN_RECEP_F1_2"/>
    <property type="match status" value="1"/>
</dbReference>
<proteinExistence type="inferred from homology"/>
<sequence>LFIPSESSTNMESENQTGLAEFLPLGLSENPELQPLLFGMFLTLYLITVAGNLLIILTISSDSHLHTPMYFFLSNLSFSDICFSTTTVPKMLVNIQTQSKSISYTGCLTQICFVLVSAGLENCLLAAMAYDRYVAICHPLRYRIIMNPHLCGLLILLSLLISIMSALLHSLMVLHLSFCIDLEIPQFFCELPQVLKLACSDTLFNNILQYFMTSILGGGLFLGIIFSYMQIVSSLLKMPSIGGMYKAFSPCGSPLSVVSLSYGTLGAYLSSAATLPSRKSAIASVMYTVVTPTLNPFIYSLRNKDIMGALRKLISRIS</sequence>
<dbReference type="SUPFAM" id="SSF81321">
    <property type="entry name" value="Family A G protein-coupled receptor-like"/>
    <property type="match status" value="1"/>
</dbReference>
<dbReference type="InterPro" id="IPR000276">
    <property type="entry name" value="GPCR_Rhodpsn"/>
</dbReference>
<reference evidence="13" key="2">
    <citation type="submission" date="2025-08" db="UniProtKB">
        <authorList>
            <consortium name="Ensembl"/>
        </authorList>
    </citation>
    <scope>IDENTIFICATION</scope>
    <source>
        <strain evidence="13">Isolate ISIS603380</strain>
    </source>
</reference>
<evidence type="ECO:0000256" key="8">
    <source>
        <dbReference type="ARBA" id="ARBA00023170"/>
    </source>
</evidence>
<dbReference type="Pfam" id="PF13853">
    <property type="entry name" value="7tm_4"/>
    <property type="match status" value="1"/>
</dbReference>
<keyword evidence="8 10" id="KW-0675">Receptor</keyword>
<keyword evidence="4 11" id="KW-0552">Olfaction</keyword>
<dbReference type="FunFam" id="1.20.1070.10:FF:000009">
    <property type="entry name" value="Olfactory receptor"/>
    <property type="match status" value="1"/>
</dbReference>
<feature type="transmembrane region" description="Helical" evidence="11">
    <location>
        <begin position="207"/>
        <end position="226"/>
    </location>
</feature>
<keyword evidence="9 10" id="KW-0807">Transducer</keyword>
<dbReference type="AlphaFoldDB" id="G3TQW2"/>
<keyword evidence="2 11" id="KW-0716">Sensory transduction</keyword>
<keyword evidence="14" id="KW-1185">Reference proteome</keyword>
<dbReference type="PRINTS" id="PR00245">
    <property type="entry name" value="OLFACTORYR"/>
</dbReference>
<dbReference type="GO" id="GO:0004930">
    <property type="term" value="F:G protein-coupled receptor activity"/>
    <property type="evidence" value="ECO:0007669"/>
    <property type="project" value="UniProtKB-KW"/>
</dbReference>
<dbReference type="GO" id="GO:0004984">
    <property type="term" value="F:olfactory receptor activity"/>
    <property type="evidence" value="ECO:0007669"/>
    <property type="project" value="InterPro"/>
</dbReference>
<feature type="domain" description="G-protein coupled receptors family 1 profile" evidence="12">
    <location>
        <begin position="51"/>
        <end position="299"/>
    </location>
</feature>
<keyword evidence="3 10" id="KW-0812">Transmembrane</keyword>
<evidence type="ECO:0000256" key="9">
    <source>
        <dbReference type="ARBA" id="ARBA00023224"/>
    </source>
</evidence>
<keyword evidence="5 11" id="KW-1133">Transmembrane helix</keyword>
<keyword evidence="7 11" id="KW-0472">Membrane</keyword>
<dbReference type="PANTHER" id="PTHR48001">
    <property type="entry name" value="OLFACTORY RECEPTOR"/>
    <property type="match status" value="1"/>
</dbReference>
<dbReference type="SMART" id="SM01381">
    <property type="entry name" value="7TM_GPCR_Srsx"/>
    <property type="match status" value="1"/>
</dbReference>
<dbReference type="InterPro" id="IPR000725">
    <property type="entry name" value="Olfact_rcpt"/>
</dbReference>
<dbReference type="GO" id="GO:0005886">
    <property type="term" value="C:plasma membrane"/>
    <property type="evidence" value="ECO:0007669"/>
    <property type="project" value="UniProtKB-SubCell"/>
</dbReference>
<accession>G3TQW2</accession>
<evidence type="ECO:0000256" key="3">
    <source>
        <dbReference type="ARBA" id="ARBA00022692"/>
    </source>
</evidence>
<feature type="transmembrane region" description="Helical" evidence="11">
    <location>
        <begin position="108"/>
        <end position="130"/>
    </location>
</feature>
<keyword evidence="6 10" id="KW-0297">G-protein coupled receptor</keyword>
<dbReference type="Proteomes" id="UP000007646">
    <property type="component" value="Unassembled WGS sequence"/>
</dbReference>
<dbReference type="Gene3D" id="1.20.1070.10">
    <property type="entry name" value="Rhodopsin 7-helix transmembrane proteins"/>
    <property type="match status" value="1"/>
</dbReference>
<dbReference type="PROSITE" id="PS00237">
    <property type="entry name" value="G_PROTEIN_RECEP_F1_1"/>
    <property type="match status" value="1"/>
</dbReference>
<feature type="transmembrane region" description="Helical" evidence="11">
    <location>
        <begin position="36"/>
        <end position="57"/>
    </location>
</feature>
<name>G3TQW2_LOXAF</name>
<evidence type="ECO:0000256" key="1">
    <source>
        <dbReference type="ARBA" id="ARBA00004141"/>
    </source>
</evidence>
<evidence type="ECO:0000256" key="6">
    <source>
        <dbReference type="ARBA" id="ARBA00023040"/>
    </source>
</evidence>
<evidence type="ECO:0000256" key="2">
    <source>
        <dbReference type="ARBA" id="ARBA00022606"/>
    </source>
</evidence>
<organism evidence="13 14">
    <name type="scientific">Loxodonta africana</name>
    <name type="common">African elephant</name>
    <dbReference type="NCBI Taxonomy" id="9785"/>
    <lineage>
        <taxon>Eukaryota</taxon>
        <taxon>Metazoa</taxon>
        <taxon>Chordata</taxon>
        <taxon>Craniata</taxon>
        <taxon>Vertebrata</taxon>
        <taxon>Euteleostomi</taxon>
        <taxon>Mammalia</taxon>
        <taxon>Eutheria</taxon>
        <taxon>Afrotheria</taxon>
        <taxon>Proboscidea</taxon>
        <taxon>Elephantidae</taxon>
        <taxon>Loxodonta</taxon>
    </lineage>
</organism>
<dbReference type="HOGENOM" id="CLU_012526_1_0_1"/>